<keyword evidence="1" id="KW-0732">Signal</keyword>
<gene>
    <name evidence="3" type="ORF">K8I29_03820</name>
</gene>
<dbReference type="EMBL" id="JAIOIV010000028">
    <property type="protein sequence ID" value="MBZ0155327.1"/>
    <property type="molecule type" value="Genomic_DNA"/>
</dbReference>
<dbReference type="InterPro" id="IPR053728">
    <property type="entry name" value="Alginate_Permeability_Chnl"/>
</dbReference>
<name>A0A953M154_9BACT</name>
<reference evidence="3" key="2">
    <citation type="submission" date="2021-08" db="EMBL/GenBank/DDBJ databases">
        <authorList>
            <person name="Dalcin Martins P."/>
        </authorList>
    </citation>
    <scope>NUCLEOTIDE SEQUENCE</scope>
    <source>
        <strain evidence="3">MAG_39</strain>
    </source>
</reference>
<accession>A0A953M154</accession>
<proteinExistence type="predicted"/>
<feature type="chain" id="PRO_5036946429" evidence="1">
    <location>
        <begin position="23"/>
        <end position="587"/>
    </location>
</feature>
<sequence>MKKSAYSYATLLFLAILLIALAGPSPSAGGDVKESQPGQEDTRGYIQRLEKRVSDLEAVIRTLLEGRMPDVSAVRPAPPSPATGADEWGEPVQGVEAAKGRDEEARRRLTEMETWKRKMEAKAAKEAEEEADKVKLEFTGKYKVRFNSRNNLNLDNPSQFWQFDNSAFFDQRVQLKLEAEYGPLNAVILFDKGNFVFDWKEDSQGTLERWGEFFTVTSTLLRELYVQYTDGFVVKAGRQNIMLGNGGIVLEGPVDSLKLTYPFGRTPLGTISASLAYIANAGGFANYSNITYPPGVGNRSTSLLGVPNKLDAYLLSFDIKPGRNLSIVPYAMKAVDRGGSGDPDLNLDKDYNPNTTPRDGGFEPLWIGAALSGRSGRLSYSGDFVYLTGTYSQERDFDAYAFLIRGDYNLHKIVPLKDLTVGLEFGRGSGNTAEGKVSGTGDVNDFTALFLCKERRKFGNIFSEDLRAGYFVADSNLANVTFVRANADFVLIKALRTNIALSKLWTTESVYKGRGPVRDWSVGASTTLEKTHDIGWEVDLNFDFPIYKRLRGFTEMGYFVPGRAYQRADGTSADPASEIVVGAEFEF</sequence>
<dbReference type="Proteomes" id="UP000705867">
    <property type="component" value="Unassembled WGS sequence"/>
</dbReference>
<comment type="caution">
    <text evidence="3">The sequence shown here is derived from an EMBL/GenBank/DDBJ whole genome shotgun (WGS) entry which is preliminary data.</text>
</comment>
<organism evidence="3 4">
    <name type="scientific">Candidatus Nitrobium versatile</name>
    <dbReference type="NCBI Taxonomy" id="2884831"/>
    <lineage>
        <taxon>Bacteria</taxon>
        <taxon>Pseudomonadati</taxon>
        <taxon>Nitrospirota</taxon>
        <taxon>Nitrospiria</taxon>
        <taxon>Nitrospirales</taxon>
        <taxon>Nitrospiraceae</taxon>
        <taxon>Candidatus Nitrobium</taxon>
    </lineage>
</organism>
<evidence type="ECO:0000313" key="4">
    <source>
        <dbReference type="Proteomes" id="UP000705867"/>
    </source>
</evidence>
<dbReference type="Pfam" id="PF13372">
    <property type="entry name" value="Alginate_exp"/>
    <property type="match status" value="1"/>
</dbReference>
<dbReference type="AlphaFoldDB" id="A0A953M154"/>
<protein>
    <submittedName>
        <fullName evidence="3">Alginate export family protein</fullName>
    </submittedName>
</protein>
<evidence type="ECO:0000313" key="3">
    <source>
        <dbReference type="EMBL" id="MBZ0155327.1"/>
    </source>
</evidence>
<evidence type="ECO:0000259" key="2">
    <source>
        <dbReference type="Pfam" id="PF13372"/>
    </source>
</evidence>
<feature type="domain" description="Alginate export" evidence="2">
    <location>
        <begin position="340"/>
        <end position="574"/>
    </location>
</feature>
<dbReference type="InterPro" id="IPR025388">
    <property type="entry name" value="Alginate_export_dom"/>
</dbReference>
<reference evidence="3" key="1">
    <citation type="journal article" date="2021" name="bioRxiv">
        <title>Unraveling nitrogen, sulfur and carbon metabolic pathways and microbial community transcriptional responses to substrate deprivation and toxicity stresses in a bioreactor mimicking anoxic brackish coastal sediment conditions.</title>
        <authorList>
            <person name="Martins P.D."/>
            <person name="Echeveste M.J."/>
            <person name="Arshad A."/>
            <person name="Kurth J."/>
            <person name="Ouboter H."/>
            <person name="Jetten M.S.M."/>
            <person name="Welte C.U."/>
        </authorList>
    </citation>
    <scope>NUCLEOTIDE SEQUENCE</scope>
    <source>
        <strain evidence="3">MAG_39</strain>
    </source>
</reference>
<dbReference type="Gene3D" id="2.40.160.100">
    <property type="match status" value="1"/>
</dbReference>
<feature type="signal peptide" evidence="1">
    <location>
        <begin position="1"/>
        <end position="22"/>
    </location>
</feature>
<evidence type="ECO:0000256" key="1">
    <source>
        <dbReference type="SAM" id="SignalP"/>
    </source>
</evidence>